<dbReference type="GeneID" id="24140151"/>
<dbReference type="EMBL" id="KK584530">
    <property type="protein sequence ID" value="KDO15834.1"/>
    <property type="molecule type" value="Genomic_DNA"/>
</dbReference>
<proteinExistence type="predicted"/>
<evidence type="ECO:0000313" key="1">
    <source>
        <dbReference type="EMBL" id="KDO15834.1"/>
    </source>
</evidence>
<organism evidence="1 2">
    <name type="scientific">Saprolegnia parasitica (strain CBS 223.65)</name>
    <dbReference type="NCBI Taxonomy" id="695850"/>
    <lineage>
        <taxon>Eukaryota</taxon>
        <taxon>Sar</taxon>
        <taxon>Stramenopiles</taxon>
        <taxon>Oomycota</taxon>
        <taxon>Saprolegniomycetes</taxon>
        <taxon>Saprolegniales</taxon>
        <taxon>Saprolegniaceae</taxon>
        <taxon>Saprolegnia</taxon>
    </lineage>
</organism>
<dbReference type="RefSeq" id="XP_012213457.1">
    <property type="nucleotide sequence ID" value="XM_012358067.1"/>
</dbReference>
<accession>A0A067BBV1</accession>
<reference evidence="1 2" key="1">
    <citation type="journal article" date="2013" name="PLoS Genet.">
        <title>Distinctive expansion of potential virulence genes in the genome of the oomycete fish pathogen Saprolegnia parasitica.</title>
        <authorList>
            <person name="Jiang R.H."/>
            <person name="de Bruijn I."/>
            <person name="Haas B.J."/>
            <person name="Belmonte R."/>
            <person name="Lobach L."/>
            <person name="Christie J."/>
            <person name="van den Ackerveken G."/>
            <person name="Bottin A."/>
            <person name="Bulone V."/>
            <person name="Diaz-Moreno S.M."/>
            <person name="Dumas B."/>
            <person name="Fan L."/>
            <person name="Gaulin E."/>
            <person name="Govers F."/>
            <person name="Grenville-Briggs L.J."/>
            <person name="Horner N.R."/>
            <person name="Levin J.Z."/>
            <person name="Mammella M."/>
            <person name="Meijer H.J."/>
            <person name="Morris P."/>
            <person name="Nusbaum C."/>
            <person name="Oome S."/>
            <person name="Phillips A.J."/>
            <person name="van Rooyen D."/>
            <person name="Rzeszutek E."/>
            <person name="Saraiva M."/>
            <person name="Secombes C.J."/>
            <person name="Seidl M.F."/>
            <person name="Snel B."/>
            <person name="Stassen J.H."/>
            <person name="Sykes S."/>
            <person name="Tripathy S."/>
            <person name="van den Berg H."/>
            <person name="Vega-Arreguin J.C."/>
            <person name="Wawra S."/>
            <person name="Young S.K."/>
            <person name="Zeng Q."/>
            <person name="Dieguez-Uribeondo J."/>
            <person name="Russ C."/>
            <person name="Tyler B.M."/>
            <person name="van West P."/>
        </authorList>
    </citation>
    <scope>NUCLEOTIDE SEQUENCE [LARGE SCALE GENOMIC DNA]</scope>
    <source>
        <strain evidence="1 2">CBS 223.65</strain>
    </source>
</reference>
<dbReference type="Proteomes" id="UP000030745">
    <property type="component" value="Unassembled WGS sequence"/>
</dbReference>
<protein>
    <submittedName>
        <fullName evidence="1">Uncharacterized protein</fullName>
    </submittedName>
</protein>
<keyword evidence="2" id="KW-1185">Reference proteome</keyword>
<dbReference type="AlphaFoldDB" id="A0A067BBV1"/>
<feature type="non-terminal residue" evidence="1">
    <location>
        <position position="73"/>
    </location>
</feature>
<sequence length="73" mass="7957">MKTAMEAQLADVRQQLRAIKATTQAQTDVIQTMKTSSEFHLGEMAAACTDVLDDIDRNDAHRATRATAIPILG</sequence>
<dbReference type="KEGG" id="spar:SPRG_18628"/>
<dbReference type="VEuPathDB" id="FungiDB:SPRG_18628"/>
<evidence type="ECO:0000313" key="2">
    <source>
        <dbReference type="Proteomes" id="UP000030745"/>
    </source>
</evidence>
<name>A0A067BBV1_SAPPC</name>
<gene>
    <name evidence="1" type="ORF">SPRG_18628</name>
</gene>